<dbReference type="PANTHER" id="PTHR43618:SF18">
    <property type="entry name" value="SHORT CHAIN DEHYDROGENASE_REDUCTASE FAMILY (AFU_ORTHOLOGUE AFUA_5G12480)"/>
    <property type="match status" value="1"/>
</dbReference>
<dbReference type="CDD" id="cd05233">
    <property type="entry name" value="SDR_c"/>
    <property type="match status" value="1"/>
</dbReference>
<dbReference type="Proteomes" id="UP000245768">
    <property type="component" value="Unassembled WGS sequence"/>
</dbReference>
<evidence type="ECO:0000256" key="3">
    <source>
        <dbReference type="ARBA" id="ARBA00023002"/>
    </source>
</evidence>
<dbReference type="InterPro" id="IPR052178">
    <property type="entry name" value="Sec_Metab_Biosynth_SDR"/>
</dbReference>
<gene>
    <name evidence="4" type="ORF">FA10DRAFT_234688</name>
</gene>
<proteinExistence type="inferred from homology"/>
<dbReference type="SUPFAM" id="SSF51735">
    <property type="entry name" value="NAD(P)-binding Rossmann-fold domains"/>
    <property type="match status" value="1"/>
</dbReference>
<dbReference type="GeneID" id="37040910"/>
<dbReference type="PRINTS" id="PR00080">
    <property type="entry name" value="SDRFAMILY"/>
</dbReference>
<dbReference type="OrthoDB" id="3819888at2759"/>
<dbReference type="EMBL" id="KZ819641">
    <property type="protein sequence ID" value="PWN87114.1"/>
    <property type="molecule type" value="Genomic_DNA"/>
</dbReference>
<dbReference type="GO" id="GO:0016491">
    <property type="term" value="F:oxidoreductase activity"/>
    <property type="evidence" value="ECO:0007669"/>
    <property type="project" value="UniProtKB-KW"/>
</dbReference>
<evidence type="ECO:0000313" key="5">
    <source>
        <dbReference type="Proteomes" id="UP000245768"/>
    </source>
</evidence>
<dbReference type="AlphaFoldDB" id="A0A316YE28"/>
<dbReference type="PRINTS" id="PR00081">
    <property type="entry name" value="GDHRDH"/>
</dbReference>
<keyword evidence="2" id="KW-0521">NADP</keyword>
<evidence type="ECO:0000256" key="1">
    <source>
        <dbReference type="ARBA" id="ARBA00006484"/>
    </source>
</evidence>
<evidence type="ECO:0000313" key="4">
    <source>
        <dbReference type="EMBL" id="PWN87114.1"/>
    </source>
</evidence>
<dbReference type="Gene3D" id="3.40.50.720">
    <property type="entry name" value="NAD(P)-binding Rossmann-like Domain"/>
    <property type="match status" value="1"/>
</dbReference>
<dbReference type="InterPro" id="IPR036291">
    <property type="entry name" value="NAD(P)-bd_dom_sf"/>
</dbReference>
<name>A0A316YE28_9BASI</name>
<organism evidence="4 5">
    <name type="scientific">Acaromyces ingoldii</name>
    <dbReference type="NCBI Taxonomy" id="215250"/>
    <lineage>
        <taxon>Eukaryota</taxon>
        <taxon>Fungi</taxon>
        <taxon>Dikarya</taxon>
        <taxon>Basidiomycota</taxon>
        <taxon>Ustilaginomycotina</taxon>
        <taxon>Exobasidiomycetes</taxon>
        <taxon>Exobasidiales</taxon>
        <taxon>Cryptobasidiaceae</taxon>
        <taxon>Acaromyces</taxon>
    </lineage>
</organism>
<dbReference type="InParanoid" id="A0A316YE28"/>
<comment type="similarity">
    <text evidence="1">Belongs to the short-chain dehydrogenases/reductases (SDR) family.</text>
</comment>
<dbReference type="Pfam" id="PF13561">
    <property type="entry name" value="adh_short_C2"/>
    <property type="match status" value="1"/>
</dbReference>
<dbReference type="STRING" id="215250.A0A316YE28"/>
<dbReference type="InterPro" id="IPR002347">
    <property type="entry name" value="SDR_fam"/>
</dbReference>
<evidence type="ECO:0000256" key="2">
    <source>
        <dbReference type="ARBA" id="ARBA00022857"/>
    </source>
</evidence>
<keyword evidence="5" id="KW-1185">Reference proteome</keyword>
<protein>
    <submittedName>
        <fullName evidence="4">NAD(P)-binding protein</fullName>
    </submittedName>
</protein>
<dbReference type="PANTHER" id="PTHR43618">
    <property type="entry name" value="7-ALPHA-HYDROXYSTEROID DEHYDROGENASE"/>
    <property type="match status" value="1"/>
</dbReference>
<reference evidence="4 5" key="1">
    <citation type="journal article" date="2018" name="Mol. Biol. Evol.">
        <title>Broad Genomic Sampling Reveals a Smut Pathogenic Ancestry of the Fungal Clade Ustilaginomycotina.</title>
        <authorList>
            <person name="Kijpornyongpan T."/>
            <person name="Mondo S.J."/>
            <person name="Barry K."/>
            <person name="Sandor L."/>
            <person name="Lee J."/>
            <person name="Lipzen A."/>
            <person name="Pangilinan J."/>
            <person name="LaButti K."/>
            <person name="Hainaut M."/>
            <person name="Henrissat B."/>
            <person name="Grigoriev I.V."/>
            <person name="Spatafora J.W."/>
            <person name="Aime M.C."/>
        </authorList>
    </citation>
    <scope>NUCLEOTIDE SEQUENCE [LARGE SCALE GENOMIC DNA]</scope>
    <source>
        <strain evidence="4 5">MCA 4198</strain>
    </source>
</reference>
<dbReference type="RefSeq" id="XP_025374312.1">
    <property type="nucleotide sequence ID" value="XM_025518994.1"/>
</dbReference>
<accession>A0A316YE28</accession>
<sequence length="292" mass="30469">MGSTPTSSLSLSALFGVEKRVVLVTGGGSGLGSYAAVALALHGAQVYIVGRRKDKLDGFPAAATGKVVALQGDVASKDGISAIRAAFEKHEAHLDLLVNAAGIMKAMKASSVGKNDGLAQVQALWDEPWDVFQDTHNVNLTAVFYVAVAFAPLLARAAPASHTEQGPQIVNVTSIAAFHLARPASVHYQTSKDAAEKLTKILAGRLQPLGIRVNAISPGIYPSEMTETATAADFARPDHPLRATVERNPIKRSGTPEDFAGLIVFLASRAGAYFDGTSLTTDGGRLLNISAA</sequence>
<keyword evidence="3" id="KW-0560">Oxidoreductase</keyword>